<comment type="caution">
    <text evidence="2">The sequence shown here is derived from an EMBL/GenBank/DDBJ whole genome shotgun (WGS) entry which is preliminary data.</text>
</comment>
<evidence type="ECO:0000313" key="3">
    <source>
        <dbReference type="Proteomes" id="UP000631114"/>
    </source>
</evidence>
<feature type="non-terminal residue" evidence="2">
    <location>
        <position position="124"/>
    </location>
</feature>
<keyword evidence="1" id="KW-0732">Signal</keyword>
<dbReference type="EMBL" id="JADFTS010000008">
    <property type="protein sequence ID" value="KAF9594264.1"/>
    <property type="molecule type" value="Genomic_DNA"/>
</dbReference>
<dbReference type="InterPro" id="IPR045845">
    <property type="entry name" value="BSK"/>
</dbReference>
<name>A0A835LJU9_9MAGN</name>
<dbReference type="GO" id="GO:0004672">
    <property type="term" value="F:protein kinase activity"/>
    <property type="evidence" value="ECO:0007669"/>
    <property type="project" value="InterPro"/>
</dbReference>
<proteinExistence type="predicted"/>
<sequence length="124" mass="14083">DAQPMKWAIRLRVALYLAQALGNCSSKGRGLYHDLNAYRVLFDQNSRDEKSYSTNLAFTPPEYMRTVWRGEYGNRDYSIPFVSLLDGIVLKNSLDAKDAVRKEQLIQQWVAIDALVNSVLTAVV</sequence>
<dbReference type="AlphaFoldDB" id="A0A835LJU9"/>
<gene>
    <name evidence="2" type="ORF">IFM89_028921</name>
</gene>
<reference evidence="2 3" key="1">
    <citation type="submission" date="2020-10" db="EMBL/GenBank/DDBJ databases">
        <title>The Coptis chinensis genome and diversification of protoberbering-type alkaloids.</title>
        <authorList>
            <person name="Wang B."/>
            <person name="Shu S."/>
            <person name="Song C."/>
            <person name="Liu Y."/>
        </authorList>
    </citation>
    <scope>NUCLEOTIDE SEQUENCE [LARGE SCALE GENOMIC DNA]</scope>
    <source>
        <strain evidence="2">HL-2020</strain>
        <tissue evidence="2">Leaf</tissue>
    </source>
</reference>
<evidence type="ECO:0000313" key="2">
    <source>
        <dbReference type="EMBL" id="KAF9594264.1"/>
    </source>
</evidence>
<dbReference type="PANTHER" id="PTHR45863:SF7">
    <property type="entry name" value="SERINE_THREONINE-PROTEIN KINASE BSK5"/>
    <property type="match status" value="1"/>
</dbReference>
<dbReference type="OrthoDB" id="1658634at2759"/>
<dbReference type="PANTHER" id="PTHR45863">
    <property type="entry name" value="SERINE/THREONINE-PROTEIN KINASE BSK5"/>
    <property type="match status" value="1"/>
</dbReference>
<evidence type="ECO:0000256" key="1">
    <source>
        <dbReference type="SAM" id="SignalP"/>
    </source>
</evidence>
<accession>A0A835LJU9</accession>
<dbReference type="Proteomes" id="UP000631114">
    <property type="component" value="Unassembled WGS sequence"/>
</dbReference>
<feature type="signal peptide" evidence="1">
    <location>
        <begin position="1"/>
        <end position="20"/>
    </location>
</feature>
<dbReference type="GO" id="GO:0012505">
    <property type="term" value="C:endomembrane system"/>
    <property type="evidence" value="ECO:0007669"/>
    <property type="project" value="UniProtKB-SubCell"/>
</dbReference>
<feature type="chain" id="PRO_5032665039" evidence="1">
    <location>
        <begin position="21"/>
        <end position="124"/>
    </location>
</feature>
<keyword evidence="3" id="KW-1185">Reference proteome</keyword>
<dbReference type="GO" id="GO:0005524">
    <property type="term" value="F:ATP binding"/>
    <property type="evidence" value="ECO:0007669"/>
    <property type="project" value="UniProtKB-KW"/>
</dbReference>
<dbReference type="GO" id="GO:0009742">
    <property type="term" value="P:brassinosteroid mediated signaling pathway"/>
    <property type="evidence" value="ECO:0007669"/>
    <property type="project" value="InterPro"/>
</dbReference>
<protein>
    <submittedName>
        <fullName evidence="2">Uncharacterized protein</fullName>
    </submittedName>
</protein>
<organism evidence="2 3">
    <name type="scientific">Coptis chinensis</name>
    <dbReference type="NCBI Taxonomy" id="261450"/>
    <lineage>
        <taxon>Eukaryota</taxon>
        <taxon>Viridiplantae</taxon>
        <taxon>Streptophyta</taxon>
        <taxon>Embryophyta</taxon>
        <taxon>Tracheophyta</taxon>
        <taxon>Spermatophyta</taxon>
        <taxon>Magnoliopsida</taxon>
        <taxon>Ranunculales</taxon>
        <taxon>Ranunculaceae</taxon>
        <taxon>Coptidoideae</taxon>
        <taxon>Coptis</taxon>
    </lineage>
</organism>